<organism evidence="1 2">
    <name type="scientific">Dorcoceras hygrometricum</name>
    <dbReference type="NCBI Taxonomy" id="472368"/>
    <lineage>
        <taxon>Eukaryota</taxon>
        <taxon>Viridiplantae</taxon>
        <taxon>Streptophyta</taxon>
        <taxon>Embryophyta</taxon>
        <taxon>Tracheophyta</taxon>
        <taxon>Spermatophyta</taxon>
        <taxon>Magnoliopsida</taxon>
        <taxon>eudicotyledons</taxon>
        <taxon>Gunneridae</taxon>
        <taxon>Pentapetalae</taxon>
        <taxon>asterids</taxon>
        <taxon>lamiids</taxon>
        <taxon>Lamiales</taxon>
        <taxon>Gesneriaceae</taxon>
        <taxon>Didymocarpoideae</taxon>
        <taxon>Trichosporeae</taxon>
        <taxon>Loxocarpinae</taxon>
        <taxon>Dorcoceras</taxon>
    </lineage>
</organism>
<name>A0A2Z6ZX01_9LAMI</name>
<protein>
    <submittedName>
        <fullName evidence="1">Uncharacterized protein</fullName>
    </submittedName>
</protein>
<dbReference type="EMBL" id="KV034049">
    <property type="protein sequence ID" value="KZV13581.1"/>
    <property type="molecule type" value="Genomic_DNA"/>
</dbReference>
<sequence>MADVNWPLVHAPLRQWLLQLRARMRNHWPITVRPVARAECRFAKLSRDLSSAAVPCACRTMIDVGQKTVRKMLRVDRGGAPCDGARWRLKTPRLARQRAAMRRTLFRDGGRRLRPSSGDATVMS</sequence>
<keyword evidence="2" id="KW-1185">Reference proteome</keyword>
<evidence type="ECO:0000313" key="1">
    <source>
        <dbReference type="EMBL" id="KZV13581.1"/>
    </source>
</evidence>
<dbReference type="AlphaFoldDB" id="A0A2Z6ZX01"/>
<dbReference type="Proteomes" id="UP000250235">
    <property type="component" value="Unassembled WGS sequence"/>
</dbReference>
<evidence type="ECO:0000313" key="2">
    <source>
        <dbReference type="Proteomes" id="UP000250235"/>
    </source>
</evidence>
<gene>
    <name evidence="1" type="ORF">F511_45256</name>
</gene>
<proteinExistence type="predicted"/>
<reference evidence="1 2" key="1">
    <citation type="journal article" date="2015" name="Proc. Natl. Acad. Sci. U.S.A.">
        <title>The resurrection genome of Boea hygrometrica: A blueprint for survival of dehydration.</title>
        <authorList>
            <person name="Xiao L."/>
            <person name="Yang G."/>
            <person name="Zhang L."/>
            <person name="Yang X."/>
            <person name="Zhao S."/>
            <person name="Ji Z."/>
            <person name="Zhou Q."/>
            <person name="Hu M."/>
            <person name="Wang Y."/>
            <person name="Chen M."/>
            <person name="Xu Y."/>
            <person name="Jin H."/>
            <person name="Xiao X."/>
            <person name="Hu G."/>
            <person name="Bao F."/>
            <person name="Hu Y."/>
            <person name="Wan P."/>
            <person name="Li L."/>
            <person name="Deng X."/>
            <person name="Kuang T."/>
            <person name="Xiang C."/>
            <person name="Zhu J.K."/>
            <person name="Oliver M.J."/>
            <person name="He Y."/>
        </authorList>
    </citation>
    <scope>NUCLEOTIDE SEQUENCE [LARGE SCALE GENOMIC DNA]</scope>
    <source>
        <strain evidence="2">cv. XS01</strain>
    </source>
</reference>
<accession>A0A2Z6ZX01</accession>